<dbReference type="GO" id="GO:0071111">
    <property type="term" value="F:cyclic-guanylate-specific phosphodiesterase activity"/>
    <property type="evidence" value="ECO:0007669"/>
    <property type="project" value="InterPro"/>
</dbReference>
<proteinExistence type="predicted"/>
<dbReference type="PROSITE" id="PS50887">
    <property type="entry name" value="GGDEF"/>
    <property type="match status" value="1"/>
</dbReference>
<evidence type="ECO:0000313" key="4">
    <source>
        <dbReference type="Proteomes" id="UP000231638"/>
    </source>
</evidence>
<sequence>MYRNVLRRAIVSWKMKPCMHQPARNRLWYRMDPLTHLANRIALHEALIRIESAPARPRYQALLILDLDRFRTINHTQGHVTGDRILIELASRFQHLLGTQGRLYRSGGDEFSVLYETPFHEESQAKDAALFLAKKMSYAASSALTLDDKSFRLSASIGIIVFKNRSYSAEHLFQYADSALFRAKEEGKNTIRFFQSDFQTHLESKAVFLEQLLFAVENDQMELFYQTQTTLTCENTPRIYGAEALIRWHHPHIGTVAPNRFIPLAEESGLIIPLGHWILEHAMRQLKAWESDPDKHAWRLSINISTKQFEHESFLPSVCALLKRIACDPRKICFELTESLLIQDAKKALRKIFELKRLGILLSIDDFGTGFSSLSYLRRLKVDELKIDKSFVRRMLSSPVDRTIIETILTLGKRFNLAIVAEGIETQAQFQALKNLGCRSFQGYLFHKPCSVASIGSF</sequence>
<dbReference type="Gene3D" id="3.20.20.450">
    <property type="entry name" value="EAL domain"/>
    <property type="match status" value="1"/>
</dbReference>
<dbReference type="EMBL" id="DLUG01000193">
    <property type="protein sequence ID" value="DAB35956.1"/>
    <property type="molecule type" value="Genomic_DNA"/>
</dbReference>
<accession>A0A2D3WCE7</accession>
<evidence type="ECO:0000259" key="2">
    <source>
        <dbReference type="PROSITE" id="PS50887"/>
    </source>
</evidence>
<dbReference type="PANTHER" id="PTHR33121:SF70">
    <property type="entry name" value="SIGNALING PROTEIN YKOW"/>
    <property type="match status" value="1"/>
</dbReference>
<dbReference type="InterPro" id="IPR050706">
    <property type="entry name" value="Cyclic-di-GMP_PDE-like"/>
</dbReference>
<evidence type="ECO:0000313" key="3">
    <source>
        <dbReference type="EMBL" id="DAB35956.1"/>
    </source>
</evidence>
<feature type="domain" description="EAL" evidence="1">
    <location>
        <begin position="205"/>
        <end position="458"/>
    </location>
</feature>
<dbReference type="SUPFAM" id="SSF55073">
    <property type="entry name" value="Nucleotide cyclase"/>
    <property type="match status" value="1"/>
</dbReference>
<dbReference type="InterPro" id="IPR029787">
    <property type="entry name" value="Nucleotide_cyclase"/>
</dbReference>
<dbReference type="NCBIfam" id="TIGR00254">
    <property type="entry name" value="GGDEF"/>
    <property type="match status" value="1"/>
</dbReference>
<comment type="caution">
    <text evidence="3">The sequence shown here is derived from an EMBL/GenBank/DDBJ whole genome shotgun (WGS) entry which is preliminary data.</text>
</comment>
<dbReference type="InterPro" id="IPR000160">
    <property type="entry name" value="GGDEF_dom"/>
</dbReference>
<dbReference type="Proteomes" id="UP000231638">
    <property type="component" value="Unassembled WGS sequence"/>
</dbReference>
<feature type="domain" description="GGDEF" evidence="2">
    <location>
        <begin position="58"/>
        <end position="196"/>
    </location>
</feature>
<dbReference type="CDD" id="cd01949">
    <property type="entry name" value="GGDEF"/>
    <property type="match status" value="1"/>
</dbReference>
<organism evidence="3 4">
    <name type="scientific">Sulfurospirillum cavolei</name>
    <dbReference type="NCBI Taxonomy" id="366522"/>
    <lineage>
        <taxon>Bacteria</taxon>
        <taxon>Pseudomonadati</taxon>
        <taxon>Campylobacterota</taxon>
        <taxon>Epsilonproteobacteria</taxon>
        <taxon>Campylobacterales</taxon>
        <taxon>Sulfurospirillaceae</taxon>
        <taxon>Sulfurospirillum</taxon>
    </lineage>
</organism>
<dbReference type="PROSITE" id="PS50883">
    <property type="entry name" value="EAL"/>
    <property type="match status" value="1"/>
</dbReference>
<dbReference type="SMART" id="SM00267">
    <property type="entry name" value="GGDEF"/>
    <property type="match status" value="1"/>
</dbReference>
<dbReference type="InterPro" id="IPR035919">
    <property type="entry name" value="EAL_sf"/>
</dbReference>
<dbReference type="SUPFAM" id="SSF141868">
    <property type="entry name" value="EAL domain-like"/>
    <property type="match status" value="1"/>
</dbReference>
<dbReference type="Gene3D" id="3.30.70.270">
    <property type="match status" value="1"/>
</dbReference>
<name>A0A2D3WCE7_9BACT</name>
<dbReference type="PANTHER" id="PTHR33121">
    <property type="entry name" value="CYCLIC DI-GMP PHOSPHODIESTERASE PDEF"/>
    <property type="match status" value="1"/>
</dbReference>
<dbReference type="STRING" id="366522.GCA_001548055_01903"/>
<gene>
    <name evidence="3" type="ORF">CFH80_07435</name>
</gene>
<dbReference type="AlphaFoldDB" id="A0A2D3WCE7"/>
<dbReference type="InterPro" id="IPR001633">
    <property type="entry name" value="EAL_dom"/>
</dbReference>
<dbReference type="InterPro" id="IPR043128">
    <property type="entry name" value="Rev_trsase/Diguanyl_cyclase"/>
</dbReference>
<dbReference type="SMART" id="SM00052">
    <property type="entry name" value="EAL"/>
    <property type="match status" value="1"/>
</dbReference>
<dbReference type="CDD" id="cd01948">
    <property type="entry name" value="EAL"/>
    <property type="match status" value="1"/>
</dbReference>
<dbReference type="Pfam" id="PF00990">
    <property type="entry name" value="GGDEF"/>
    <property type="match status" value="1"/>
</dbReference>
<protein>
    <submittedName>
        <fullName evidence="3">Diguanylate cyclase</fullName>
    </submittedName>
</protein>
<reference evidence="3 4" key="1">
    <citation type="journal article" date="2017" name="Front. Microbiol.">
        <title>Comparative Genomic Analysis of the Class Epsilonproteobacteria and Proposed Reclassification to Epsilonbacteraeota (phyl. nov.).</title>
        <authorList>
            <person name="Waite D.W."/>
            <person name="Vanwonterghem I."/>
            <person name="Rinke C."/>
            <person name="Parks D.H."/>
            <person name="Zhang Y."/>
            <person name="Takai K."/>
            <person name="Sievert S.M."/>
            <person name="Simon J."/>
            <person name="Campbell B.J."/>
            <person name="Hanson T.E."/>
            <person name="Woyke T."/>
            <person name="Klotz M.G."/>
            <person name="Hugenholtz P."/>
        </authorList>
    </citation>
    <scope>NUCLEOTIDE SEQUENCE [LARGE SCALE GENOMIC DNA]</scope>
    <source>
        <strain evidence="3">UBA11420</strain>
    </source>
</reference>
<evidence type="ECO:0000259" key="1">
    <source>
        <dbReference type="PROSITE" id="PS50883"/>
    </source>
</evidence>
<dbReference type="Pfam" id="PF00563">
    <property type="entry name" value="EAL"/>
    <property type="match status" value="1"/>
</dbReference>